<accession>A0A0P1A6L3</accession>
<sequence>MQMVEIARRVDLQTPYGGILNSTRPPANAVALKNIKSEYYIRALRGSTPQGGKCSS</sequence>
<dbReference type="EMBL" id="CCYD01000109">
    <property type="protein sequence ID" value="CEG35782.1"/>
    <property type="molecule type" value="Genomic_DNA"/>
</dbReference>
<dbReference type="GeneID" id="36395168"/>
<evidence type="ECO:0000313" key="1">
    <source>
        <dbReference type="EMBL" id="CEG35782.1"/>
    </source>
</evidence>
<name>A0A0P1A6L3_PLAHL</name>
<dbReference type="RefSeq" id="XP_024572151.1">
    <property type="nucleotide sequence ID" value="XM_024728003.1"/>
</dbReference>
<keyword evidence="2" id="KW-1185">Reference proteome</keyword>
<organism evidence="1 2">
    <name type="scientific">Plasmopara halstedii</name>
    <name type="common">Downy mildew of sunflower</name>
    <dbReference type="NCBI Taxonomy" id="4781"/>
    <lineage>
        <taxon>Eukaryota</taxon>
        <taxon>Sar</taxon>
        <taxon>Stramenopiles</taxon>
        <taxon>Oomycota</taxon>
        <taxon>Peronosporomycetes</taxon>
        <taxon>Peronosporales</taxon>
        <taxon>Peronosporaceae</taxon>
        <taxon>Plasmopara</taxon>
    </lineage>
</organism>
<dbReference type="Proteomes" id="UP000054928">
    <property type="component" value="Unassembled WGS sequence"/>
</dbReference>
<protein>
    <submittedName>
        <fullName evidence="1">Uncharacterized protein</fullName>
    </submittedName>
</protein>
<proteinExistence type="predicted"/>
<evidence type="ECO:0000313" key="2">
    <source>
        <dbReference type="Proteomes" id="UP000054928"/>
    </source>
</evidence>
<reference evidence="2" key="1">
    <citation type="submission" date="2014-09" db="EMBL/GenBank/DDBJ databases">
        <authorList>
            <person name="Sharma Rahul"/>
            <person name="Thines Marco"/>
        </authorList>
    </citation>
    <scope>NUCLEOTIDE SEQUENCE [LARGE SCALE GENOMIC DNA]</scope>
</reference>
<dbReference type="AlphaFoldDB" id="A0A0P1A6L3"/>